<evidence type="ECO:0000256" key="1">
    <source>
        <dbReference type="SAM" id="MobiDB-lite"/>
    </source>
</evidence>
<dbReference type="EMBL" id="ML978137">
    <property type="protein sequence ID" value="KAF2093578.1"/>
    <property type="molecule type" value="Genomic_DNA"/>
</dbReference>
<feature type="compositionally biased region" description="Low complexity" evidence="1">
    <location>
        <begin position="15"/>
        <end position="28"/>
    </location>
</feature>
<accession>A0A9P4I608</accession>
<gene>
    <name evidence="2" type="ORF">NA57DRAFT_81079</name>
</gene>
<comment type="caution">
    <text evidence="2">The sequence shown here is derived from an EMBL/GenBank/DDBJ whole genome shotgun (WGS) entry which is preliminary data.</text>
</comment>
<evidence type="ECO:0000313" key="2">
    <source>
        <dbReference type="EMBL" id="KAF2093578.1"/>
    </source>
</evidence>
<reference evidence="2" key="1">
    <citation type="journal article" date="2020" name="Stud. Mycol.">
        <title>101 Dothideomycetes genomes: a test case for predicting lifestyles and emergence of pathogens.</title>
        <authorList>
            <person name="Haridas S."/>
            <person name="Albert R."/>
            <person name="Binder M."/>
            <person name="Bloem J."/>
            <person name="Labutti K."/>
            <person name="Salamov A."/>
            <person name="Andreopoulos B."/>
            <person name="Baker S."/>
            <person name="Barry K."/>
            <person name="Bills G."/>
            <person name="Bluhm B."/>
            <person name="Cannon C."/>
            <person name="Castanera R."/>
            <person name="Culley D."/>
            <person name="Daum C."/>
            <person name="Ezra D."/>
            <person name="Gonzalez J."/>
            <person name="Henrissat B."/>
            <person name="Kuo A."/>
            <person name="Liang C."/>
            <person name="Lipzen A."/>
            <person name="Lutzoni F."/>
            <person name="Magnuson J."/>
            <person name="Mondo S."/>
            <person name="Nolan M."/>
            <person name="Ohm R."/>
            <person name="Pangilinan J."/>
            <person name="Park H.-J."/>
            <person name="Ramirez L."/>
            <person name="Alfaro M."/>
            <person name="Sun H."/>
            <person name="Tritt A."/>
            <person name="Yoshinaga Y."/>
            <person name="Zwiers L.-H."/>
            <person name="Turgeon B."/>
            <person name="Goodwin S."/>
            <person name="Spatafora J."/>
            <person name="Crous P."/>
            <person name="Grigoriev I."/>
        </authorList>
    </citation>
    <scope>NUCLEOTIDE SEQUENCE</scope>
    <source>
        <strain evidence="2">CBS 133067</strain>
    </source>
</reference>
<dbReference type="AlphaFoldDB" id="A0A9P4I608"/>
<dbReference type="OrthoDB" id="4159781at2759"/>
<sequence>MEPPKEPEFLFINTNSQSRSRSNAAARAVRQHVMRDIGRARRKRRNPQFELELRPAAEATQAGSSQAATERAEETESDEPIISQTAEQEQVSALPRPFWNQHPAKMFENNLPMDPFAAYSLALALSEQLVPQRGTGTSAPPIRVKRFWFPLAYSDSEFFRNMLLGTAMTDAARGKNAETNYELSVARYTSGLRCINSRVTSQDLQIATGENTVRAVIGCICYDYLMQDYSRTDVHLDGLERIINLRGGLKTLAHQPQVKLMIFWIDVASALVRNRPPRFALPTDLVPPLTPPRPFQEDVASFGQLTEKWEALLPPLSLDILDILRDLKTLCTVMDGEHASVGEPLWQNEIFVGLRVNPIAHKLLSISPSQGVEPFDLRIREACRLGALLTIICLKMKCSSYPGSLPEYAPQILAAMEEQYMSLPDLVPLRLWLLVLAGITSGGAQREAVATVLIDSMRLCGIFSWSEVMKQVQLMPWMDSLLREAGSLFGREVMEAFAIDRSALGLEIGEG</sequence>
<dbReference type="PANTHER" id="PTHR37540:SF5">
    <property type="entry name" value="TRANSCRIPTION FACTOR DOMAIN-CONTAINING PROTEIN"/>
    <property type="match status" value="1"/>
</dbReference>
<dbReference type="Proteomes" id="UP000799772">
    <property type="component" value="Unassembled WGS sequence"/>
</dbReference>
<dbReference type="PANTHER" id="PTHR37540">
    <property type="entry name" value="TRANSCRIPTION FACTOR (ACR-2), PUTATIVE-RELATED-RELATED"/>
    <property type="match status" value="1"/>
</dbReference>
<name>A0A9P4I608_9PEZI</name>
<organism evidence="2 3">
    <name type="scientific">Rhizodiscina lignyota</name>
    <dbReference type="NCBI Taxonomy" id="1504668"/>
    <lineage>
        <taxon>Eukaryota</taxon>
        <taxon>Fungi</taxon>
        <taxon>Dikarya</taxon>
        <taxon>Ascomycota</taxon>
        <taxon>Pezizomycotina</taxon>
        <taxon>Dothideomycetes</taxon>
        <taxon>Pleosporomycetidae</taxon>
        <taxon>Aulographales</taxon>
        <taxon>Rhizodiscinaceae</taxon>
        <taxon>Rhizodiscina</taxon>
    </lineage>
</organism>
<evidence type="ECO:0000313" key="3">
    <source>
        <dbReference type="Proteomes" id="UP000799772"/>
    </source>
</evidence>
<feature type="region of interest" description="Disordered" evidence="1">
    <location>
        <begin position="15"/>
        <end position="83"/>
    </location>
</feature>
<proteinExistence type="predicted"/>
<keyword evidence="3" id="KW-1185">Reference proteome</keyword>
<protein>
    <submittedName>
        <fullName evidence="2">Uncharacterized protein</fullName>
    </submittedName>
</protein>